<dbReference type="InterPro" id="IPR036249">
    <property type="entry name" value="Thioredoxin-like_sf"/>
</dbReference>
<organism evidence="2 3">
    <name type="scientific">Candidatus Muproteobacteria bacterium RBG_16_64_11</name>
    <dbReference type="NCBI Taxonomy" id="1817758"/>
    <lineage>
        <taxon>Bacteria</taxon>
        <taxon>Pseudomonadati</taxon>
        <taxon>Pseudomonadota</taxon>
        <taxon>Candidatus Muproteobacteria</taxon>
    </lineage>
</organism>
<name>A0A1F6TF13_9PROT</name>
<accession>A0A1F6TF13</accession>
<comment type="caution">
    <text evidence="2">The sequence shown here is derived from an EMBL/GenBank/DDBJ whole genome shotgun (WGS) entry which is preliminary data.</text>
</comment>
<gene>
    <name evidence="2" type="ORF">A2150_02205</name>
</gene>
<dbReference type="STRING" id="1817758.A2150_02205"/>
<dbReference type="InterPro" id="IPR013766">
    <property type="entry name" value="Thioredoxin_domain"/>
</dbReference>
<dbReference type="Pfam" id="PF13098">
    <property type="entry name" value="Thioredoxin_2"/>
    <property type="match status" value="1"/>
</dbReference>
<evidence type="ECO:0000259" key="1">
    <source>
        <dbReference type="PROSITE" id="PS51352"/>
    </source>
</evidence>
<protein>
    <recommendedName>
        <fullName evidence="1">Thioredoxin domain-containing protein</fullName>
    </recommendedName>
</protein>
<proteinExistence type="predicted"/>
<feature type="domain" description="Thioredoxin" evidence="1">
    <location>
        <begin position="6"/>
        <end position="135"/>
    </location>
</feature>
<dbReference type="InterPro" id="IPR012336">
    <property type="entry name" value="Thioredoxin-like_fold"/>
</dbReference>
<evidence type="ECO:0000313" key="2">
    <source>
        <dbReference type="EMBL" id="OGI43659.1"/>
    </source>
</evidence>
<dbReference type="SUPFAM" id="SSF52833">
    <property type="entry name" value="Thioredoxin-like"/>
    <property type="match status" value="1"/>
</dbReference>
<dbReference type="Gene3D" id="3.40.30.10">
    <property type="entry name" value="Glutaredoxin"/>
    <property type="match status" value="1"/>
</dbReference>
<evidence type="ECO:0000313" key="3">
    <source>
        <dbReference type="Proteomes" id="UP000177925"/>
    </source>
</evidence>
<dbReference type="Proteomes" id="UP000177925">
    <property type="component" value="Unassembled WGS sequence"/>
</dbReference>
<dbReference type="PROSITE" id="PS51352">
    <property type="entry name" value="THIOREDOXIN_2"/>
    <property type="match status" value="1"/>
</dbReference>
<dbReference type="EMBL" id="MFSS01000043">
    <property type="protein sequence ID" value="OGI43659.1"/>
    <property type="molecule type" value="Genomic_DNA"/>
</dbReference>
<sequence>MAGPATVLAAELPVATNLRLDGDQVRRERLPILVFFASHSCPYCYEVEELYLKPRLASGEYRNKVIMRVVYTDGALRLRDFGDRQTDHAAFARRYGVTFTPTIKMLDADGVELVPGLVGLTTRDFYGAYLDEAIGSALTKLRAPTLSRLQ</sequence>
<reference evidence="2 3" key="1">
    <citation type="journal article" date="2016" name="Nat. Commun.">
        <title>Thousands of microbial genomes shed light on interconnected biogeochemical processes in an aquifer system.</title>
        <authorList>
            <person name="Anantharaman K."/>
            <person name="Brown C.T."/>
            <person name="Hug L.A."/>
            <person name="Sharon I."/>
            <person name="Castelle C.J."/>
            <person name="Probst A.J."/>
            <person name="Thomas B.C."/>
            <person name="Singh A."/>
            <person name="Wilkins M.J."/>
            <person name="Karaoz U."/>
            <person name="Brodie E.L."/>
            <person name="Williams K.H."/>
            <person name="Hubbard S.S."/>
            <person name="Banfield J.F."/>
        </authorList>
    </citation>
    <scope>NUCLEOTIDE SEQUENCE [LARGE SCALE GENOMIC DNA]</scope>
</reference>
<dbReference type="AlphaFoldDB" id="A0A1F6TF13"/>